<feature type="chain" id="PRO_5039716419" evidence="1">
    <location>
        <begin position="23"/>
        <end position="88"/>
    </location>
</feature>
<organism evidence="2">
    <name type="scientific">uncultured Solirubrobacteraceae bacterium</name>
    <dbReference type="NCBI Taxonomy" id="1162706"/>
    <lineage>
        <taxon>Bacteria</taxon>
        <taxon>Bacillati</taxon>
        <taxon>Actinomycetota</taxon>
        <taxon>Thermoleophilia</taxon>
        <taxon>Solirubrobacterales</taxon>
        <taxon>Solirubrobacteraceae</taxon>
        <taxon>environmental samples</taxon>
    </lineage>
</organism>
<protein>
    <submittedName>
        <fullName evidence="2">Uncharacterized protein</fullName>
    </submittedName>
</protein>
<keyword evidence="1" id="KW-0732">Signal</keyword>
<sequence length="88" mass="9463">MRRRLRVLAVTASIFGAAPAVAPVADGFPLGGSAAEAHSCARGKHAVISGAHKCLARGQYCARAQERTYRVHGFTCSKRDVNGRYHLR</sequence>
<feature type="signal peptide" evidence="1">
    <location>
        <begin position="1"/>
        <end position="22"/>
    </location>
</feature>
<evidence type="ECO:0000313" key="2">
    <source>
        <dbReference type="EMBL" id="CAA9474479.1"/>
    </source>
</evidence>
<gene>
    <name evidence="2" type="ORF">AVDCRST_MAG13-715</name>
</gene>
<accession>A0A6J4RIV4</accession>
<dbReference type="AlphaFoldDB" id="A0A6J4RIV4"/>
<name>A0A6J4RIV4_9ACTN</name>
<dbReference type="EMBL" id="CADCVO010000104">
    <property type="protein sequence ID" value="CAA9474479.1"/>
    <property type="molecule type" value="Genomic_DNA"/>
</dbReference>
<evidence type="ECO:0000256" key="1">
    <source>
        <dbReference type="SAM" id="SignalP"/>
    </source>
</evidence>
<proteinExistence type="predicted"/>
<reference evidence="2" key="1">
    <citation type="submission" date="2020-02" db="EMBL/GenBank/DDBJ databases">
        <authorList>
            <person name="Meier V. D."/>
        </authorList>
    </citation>
    <scope>NUCLEOTIDE SEQUENCE</scope>
    <source>
        <strain evidence="2">AVDCRST_MAG13</strain>
    </source>
</reference>